<dbReference type="PROSITE" id="PS01209">
    <property type="entry name" value="LDLRA_1"/>
    <property type="match status" value="1"/>
</dbReference>
<dbReference type="InterPro" id="IPR016186">
    <property type="entry name" value="C-type_lectin-like/link_sf"/>
</dbReference>
<dbReference type="GeneID" id="101862454"/>
<dbReference type="InterPro" id="IPR003591">
    <property type="entry name" value="Leu-rich_rpt_typical-subtyp"/>
</dbReference>
<feature type="transmembrane region" description="Helical" evidence="14">
    <location>
        <begin position="1418"/>
        <end position="1439"/>
    </location>
</feature>
<reference evidence="19" key="1">
    <citation type="submission" date="2025-08" db="UniProtKB">
        <authorList>
            <consortium name="RefSeq"/>
        </authorList>
    </citation>
    <scope>IDENTIFICATION</scope>
</reference>
<dbReference type="InterPro" id="IPR001304">
    <property type="entry name" value="C-type_lectin-like"/>
</dbReference>
<feature type="compositionally biased region" description="Basic and acidic residues" evidence="13">
    <location>
        <begin position="65"/>
        <end position="111"/>
    </location>
</feature>
<feature type="domain" description="G-protein coupled receptors family 1 profile" evidence="17">
    <location>
        <begin position="1174"/>
        <end position="1469"/>
    </location>
</feature>
<feature type="transmembrane region" description="Helical" evidence="14">
    <location>
        <begin position="1282"/>
        <end position="1302"/>
    </location>
</feature>
<comment type="caution">
    <text evidence="12">Lacks conserved residue(s) required for the propagation of feature annotation.</text>
</comment>
<feature type="chain" id="PRO_5045428870" evidence="15">
    <location>
        <begin position="24"/>
        <end position="1570"/>
    </location>
</feature>
<feature type="region of interest" description="Disordered" evidence="13">
    <location>
        <begin position="31"/>
        <end position="130"/>
    </location>
</feature>
<dbReference type="InterPro" id="IPR017452">
    <property type="entry name" value="GPCR_Rhodpsn_7TM"/>
</dbReference>
<dbReference type="PROSITE" id="PS00237">
    <property type="entry name" value="G_PROTEIN_RECEP_F1_1"/>
    <property type="match status" value="1"/>
</dbReference>
<evidence type="ECO:0000256" key="6">
    <source>
        <dbReference type="ARBA" id="ARBA00022989"/>
    </source>
</evidence>
<keyword evidence="18" id="KW-1185">Reference proteome</keyword>
<evidence type="ECO:0000256" key="10">
    <source>
        <dbReference type="ARBA" id="ARBA00023170"/>
    </source>
</evidence>
<evidence type="ECO:0000313" key="18">
    <source>
        <dbReference type="Proteomes" id="UP000694888"/>
    </source>
</evidence>
<dbReference type="SMART" id="SM00369">
    <property type="entry name" value="LRR_TYP"/>
    <property type="match status" value="4"/>
</dbReference>
<keyword evidence="5" id="KW-0677">Repeat</keyword>
<protein>
    <submittedName>
        <fullName evidence="19">Uncharacterized protein LOC101862454</fullName>
    </submittedName>
</protein>
<evidence type="ECO:0000256" key="2">
    <source>
        <dbReference type="ARBA" id="ARBA00022475"/>
    </source>
</evidence>
<evidence type="ECO:0000256" key="13">
    <source>
        <dbReference type="SAM" id="MobiDB-lite"/>
    </source>
</evidence>
<evidence type="ECO:0000259" key="16">
    <source>
        <dbReference type="PROSITE" id="PS50041"/>
    </source>
</evidence>
<accession>A0ABM1W1F2</accession>
<feature type="transmembrane region" description="Helical" evidence="14">
    <location>
        <begin position="1162"/>
        <end position="1185"/>
    </location>
</feature>
<keyword evidence="10" id="KW-0675">Receptor</keyword>
<dbReference type="PANTHER" id="PTHR24372:SF77">
    <property type="entry name" value="G-PROTEIN COUPLED RECEPTORS FAMILY 1 PROFILE DOMAIN-CONTAINING PROTEIN"/>
    <property type="match status" value="1"/>
</dbReference>
<feature type="transmembrane region" description="Helical" evidence="14">
    <location>
        <begin position="1451"/>
        <end position="1471"/>
    </location>
</feature>
<evidence type="ECO:0000256" key="3">
    <source>
        <dbReference type="ARBA" id="ARBA00022614"/>
    </source>
</evidence>
<keyword evidence="6 14" id="KW-1133">Transmembrane helix</keyword>
<dbReference type="SMART" id="SM00192">
    <property type="entry name" value="LDLa"/>
    <property type="match status" value="6"/>
</dbReference>
<evidence type="ECO:0000259" key="17">
    <source>
        <dbReference type="PROSITE" id="PS50262"/>
    </source>
</evidence>
<dbReference type="Gene3D" id="3.80.10.10">
    <property type="entry name" value="Ribonuclease Inhibitor"/>
    <property type="match status" value="2"/>
</dbReference>
<feature type="transmembrane region" description="Helical" evidence="14">
    <location>
        <begin position="1238"/>
        <end position="1262"/>
    </location>
</feature>
<evidence type="ECO:0000256" key="7">
    <source>
        <dbReference type="ARBA" id="ARBA00023040"/>
    </source>
</evidence>
<evidence type="ECO:0000313" key="19">
    <source>
        <dbReference type="RefSeq" id="XP_035828495.1"/>
    </source>
</evidence>
<feature type="disulfide bond" evidence="12">
    <location>
        <begin position="745"/>
        <end position="763"/>
    </location>
</feature>
<dbReference type="PROSITE" id="PS51450">
    <property type="entry name" value="LRR"/>
    <property type="match status" value="1"/>
</dbReference>
<dbReference type="Gene3D" id="1.20.1070.10">
    <property type="entry name" value="Rhodopsin 7-helix transmembrane proteins"/>
    <property type="match status" value="1"/>
</dbReference>
<feature type="disulfide bond" evidence="12">
    <location>
        <begin position="855"/>
        <end position="873"/>
    </location>
</feature>
<dbReference type="PROSITE" id="PS50262">
    <property type="entry name" value="G_PROTEIN_RECEP_F1_2"/>
    <property type="match status" value="1"/>
</dbReference>
<feature type="disulfide bond" evidence="12">
    <location>
        <begin position="757"/>
        <end position="772"/>
    </location>
</feature>
<dbReference type="InterPro" id="IPR001611">
    <property type="entry name" value="Leu-rich_rpt"/>
</dbReference>
<feature type="transmembrane region" description="Helical" evidence="14">
    <location>
        <begin position="1197"/>
        <end position="1218"/>
    </location>
</feature>
<dbReference type="Pfam" id="PF13855">
    <property type="entry name" value="LRR_8"/>
    <property type="match status" value="2"/>
</dbReference>
<dbReference type="Proteomes" id="UP000694888">
    <property type="component" value="Unplaced"/>
</dbReference>
<sequence>MPLHHTGQLSVGMFCVVSLLCSATCLRRTAESDAVSSRTEQARHSGSDGRLPGTDGWGVGLTSGQRDENSRRSVTSEHRLTQLDEHPSVKSEHRPTQLDHLSRFRSRDGLGRVKRQSPENGNLDENCDNPADNSTHFQFEKTFRAHCKCNFFAKVYEITSVPGDVKIPEDIKCGSEAGLQFREENGVFHFRSPCCSNFCESIFHIKAPRGRGSGYILEFLELNVPSPLIINSDGSYTCKDSRVLFRNPDYEICGTVVPKPFKVWSDSAFFVVQTDSNRLCRDAISFTLEYRKWDVMDQMANICQLQLQHTVVSEGQSGFIMSPGYGEVHSYSEFDFDLCGWDMEVSNNSILQISFVSHGAGYIDYNSSYITVSTKGQPHLDHHHAVDVRFNQEDYSVIDGYRLTLPSHRARVSFSSYVASKRFKMWYKAVNRDSFIPIIDKFVLNCSGYEPSLPAHIRCDLHNDCVGGEDEVNCTYKDGAWCPGGFVLGSSCYHLHDPQPDGTWQMAEDLCEQQYNGHLVTPNSEEELTFLSRLMIQMYDVKTTWYLGFRRRGAGSELLYRKVYQGLDGTTVFGGFKKQFVFDVAAACAVWDITALGYQKEVTNIPCHQVWTKFQFHQDYLFYYLIQPNVSIACESKKPAVVQPLVTSSSAAVWTDKRKTFECVVSKERVSLSRRCDWLSDCWDGSDEVDCAGLSDAPSYVRFTCTSGRPLWYSHVCDGVSDCVDGSDEEFCAPAPDDNPALAVCADGVPVPASAWCDAQPDCLDASDELDCSRCNGGALLCPSVGCLPPHWAHDDALDCQLTDKSGQWILEPDFVPHTVDAQPPPGVVRPDGYGKVTIEPLDEGEPCPPTHVQCPKGYCIPMYMLCNGHTDCPEGEDELAETCQSFCKGRYKCHQTSVCLHDDHVCDGWFHCPLHDDETFCWTNDTCPPGCVCSGEEITCRSGFVVGELLRVRRLDISHTAQPNDSLTVQNHYIIALFAHNSNIRQLGLLSMVNLYHLNLSDNALRNLAPDAFERTPGIRHFSLARNKLTEMDLQPITSLKNLEILDVSGNSQVRIRSFSFTGLARLRSLQLDDMGLTVVETGAFDGLLELRTLTMRGNSISVFQQGMLLALSQLTSLSGDNYKLCCPIMKPKSLSTGTCQAPKDEISSCEDILRTPFFRVFLWLMASLTILGNSCVLVYRLCVERKPSTLSYNTFAINLCASDLLMGIYLAIIGAADQVYKGRYLWEADSWQSSSYCSLAGFLCTVSSEVSALTICMVTLDRYLALSFPLANVHLTRKKARCLVLVTWVVGVLFAGVPLLPPLSHWRFYAQTAVCVPLPITRADFPGRDYAFSVFILVNLALFVAIAVGQVLIYRSVKANSFQMTVAVTSKRLVLFYPCRCRCCCCCSSIGDTIPLAAKAASSGETNQDATIAKKLALVVITDFFCWFPIGVMGLLSKVGVPIPGEVNVVATIFILPLNSALNPYLYTLPAIRKTLERWEARSRRNKAGSAGFRLRSINLPHTDVSSGSTQFESVCSDSSMSAGGAADVIKAQACLDKLRAWLEKRRISREKVKQILSHFQTNTSVTP</sequence>
<dbReference type="PANTHER" id="PTHR24372">
    <property type="entry name" value="GLYCOPROTEIN HORMONE RECEPTOR"/>
    <property type="match status" value="1"/>
</dbReference>
<dbReference type="SMART" id="SM00034">
    <property type="entry name" value="CLECT"/>
    <property type="match status" value="1"/>
</dbReference>
<comment type="subcellular location">
    <subcellularLocation>
        <location evidence="1">Cell membrane</location>
        <topology evidence="1">Multi-pass membrane protein</topology>
    </subcellularLocation>
</comment>
<dbReference type="InterPro" id="IPR016187">
    <property type="entry name" value="CTDL_fold"/>
</dbReference>
<dbReference type="Gene3D" id="4.10.400.10">
    <property type="entry name" value="Low-density Lipoprotein Receptor"/>
    <property type="match status" value="4"/>
</dbReference>
<dbReference type="CDD" id="cd00037">
    <property type="entry name" value="CLECT"/>
    <property type="match status" value="1"/>
</dbReference>
<dbReference type="InterPro" id="IPR036055">
    <property type="entry name" value="LDL_receptor-like_sf"/>
</dbReference>
<dbReference type="SUPFAM" id="SSF52058">
    <property type="entry name" value="L domain-like"/>
    <property type="match status" value="1"/>
</dbReference>
<keyword evidence="4 14" id="KW-0812">Transmembrane</keyword>
<dbReference type="PRINTS" id="PR00261">
    <property type="entry name" value="LDLRECEPTOR"/>
</dbReference>
<evidence type="ECO:0000256" key="8">
    <source>
        <dbReference type="ARBA" id="ARBA00023136"/>
    </source>
</evidence>
<keyword evidence="11" id="KW-0807">Transducer</keyword>
<organism evidence="18 19">
    <name type="scientific">Aplysia californica</name>
    <name type="common">California sea hare</name>
    <dbReference type="NCBI Taxonomy" id="6500"/>
    <lineage>
        <taxon>Eukaryota</taxon>
        <taxon>Metazoa</taxon>
        <taxon>Spiralia</taxon>
        <taxon>Lophotrochozoa</taxon>
        <taxon>Mollusca</taxon>
        <taxon>Gastropoda</taxon>
        <taxon>Heterobranchia</taxon>
        <taxon>Euthyneura</taxon>
        <taxon>Tectipleura</taxon>
        <taxon>Aplysiida</taxon>
        <taxon>Aplysioidea</taxon>
        <taxon>Aplysiidae</taxon>
        <taxon>Aplysia</taxon>
    </lineage>
</organism>
<evidence type="ECO:0000256" key="4">
    <source>
        <dbReference type="ARBA" id="ARBA00022692"/>
    </source>
</evidence>
<keyword evidence="7" id="KW-0297">G-protein coupled receptor</keyword>
<keyword evidence="8 14" id="KW-0472">Membrane</keyword>
<keyword evidence="2" id="KW-1003">Cell membrane</keyword>
<dbReference type="RefSeq" id="XP_035828495.1">
    <property type="nucleotide sequence ID" value="XM_035972602.1"/>
</dbReference>
<dbReference type="InterPro" id="IPR023415">
    <property type="entry name" value="LDLR_class-A_CS"/>
</dbReference>
<dbReference type="Pfam" id="PF00001">
    <property type="entry name" value="7tm_1"/>
    <property type="match status" value="1"/>
</dbReference>
<evidence type="ECO:0000256" key="5">
    <source>
        <dbReference type="ARBA" id="ARBA00022737"/>
    </source>
</evidence>
<evidence type="ECO:0000256" key="11">
    <source>
        <dbReference type="ARBA" id="ARBA00023224"/>
    </source>
</evidence>
<evidence type="ECO:0000256" key="15">
    <source>
        <dbReference type="SAM" id="SignalP"/>
    </source>
</evidence>
<dbReference type="SUPFAM" id="SSF57424">
    <property type="entry name" value="LDL receptor-like module"/>
    <property type="match status" value="4"/>
</dbReference>
<evidence type="ECO:0000256" key="1">
    <source>
        <dbReference type="ARBA" id="ARBA00004651"/>
    </source>
</evidence>
<feature type="disulfide bond" evidence="12">
    <location>
        <begin position="848"/>
        <end position="860"/>
    </location>
</feature>
<dbReference type="CDD" id="cd00112">
    <property type="entry name" value="LDLa"/>
    <property type="match status" value="3"/>
</dbReference>
<feature type="transmembrane region" description="Helical" evidence="14">
    <location>
        <begin position="1332"/>
        <end position="1356"/>
    </location>
</feature>
<dbReference type="SUPFAM" id="SSF56436">
    <property type="entry name" value="C-type lectin-like"/>
    <property type="match status" value="1"/>
</dbReference>
<dbReference type="InterPro" id="IPR000276">
    <property type="entry name" value="GPCR_Rhodpsn"/>
</dbReference>
<dbReference type="Pfam" id="PF00057">
    <property type="entry name" value="Ldl_recept_a"/>
    <property type="match status" value="3"/>
</dbReference>
<keyword evidence="9 12" id="KW-1015">Disulfide bond</keyword>
<keyword evidence="3" id="KW-0433">Leucine-rich repeat</keyword>
<dbReference type="PROSITE" id="PS50041">
    <property type="entry name" value="C_TYPE_LECTIN_2"/>
    <property type="match status" value="1"/>
</dbReference>
<feature type="disulfide bond" evidence="12">
    <location>
        <begin position="717"/>
        <end position="732"/>
    </location>
</feature>
<gene>
    <name evidence="19" type="primary">LOC101862454</name>
</gene>
<proteinExistence type="predicted"/>
<evidence type="ECO:0000256" key="12">
    <source>
        <dbReference type="PROSITE-ProRule" id="PRU00124"/>
    </source>
</evidence>
<feature type="signal peptide" evidence="15">
    <location>
        <begin position="1"/>
        <end position="23"/>
    </location>
</feature>
<dbReference type="InterPro" id="IPR032675">
    <property type="entry name" value="LRR_dom_sf"/>
</dbReference>
<dbReference type="Gene3D" id="3.10.100.10">
    <property type="entry name" value="Mannose-Binding Protein A, subunit A"/>
    <property type="match status" value="1"/>
</dbReference>
<keyword evidence="15" id="KW-0732">Signal</keyword>
<dbReference type="SUPFAM" id="SSF81321">
    <property type="entry name" value="Family A G protein-coupled receptor-like"/>
    <property type="match status" value="1"/>
</dbReference>
<dbReference type="InterPro" id="IPR002172">
    <property type="entry name" value="LDrepeatLR_classA_rpt"/>
</dbReference>
<feature type="domain" description="C-type lectin" evidence="16">
    <location>
        <begin position="488"/>
        <end position="545"/>
    </location>
</feature>
<name>A0ABM1W1F2_APLCA</name>
<evidence type="ECO:0000256" key="14">
    <source>
        <dbReference type="SAM" id="Phobius"/>
    </source>
</evidence>
<dbReference type="PROSITE" id="PS50068">
    <property type="entry name" value="LDLRA_2"/>
    <property type="match status" value="3"/>
</dbReference>
<evidence type="ECO:0000256" key="9">
    <source>
        <dbReference type="ARBA" id="ARBA00023157"/>
    </source>
</evidence>